<feature type="compositionally biased region" description="Low complexity" evidence="1">
    <location>
        <begin position="13"/>
        <end position="26"/>
    </location>
</feature>
<feature type="domain" description="DUF6699" evidence="2">
    <location>
        <begin position="65"/>
        <end position="195"/>
    </location>
</feature>
<keyword evidence="4" id="KW-1185">Reference proteome</keyword>
<dbReference type="InParanoid" id="A0A409XLC3"/>
<organism evidence="3 4">
    <name type="scientific">Psilocybe cyanescens</name>
    <dbReference type="NCBI Taxonomy" id="93625"/>
    <lineage>
        <taxon>Eukaryota</taxon>
        <taxon>Fungi</taxon>
        <taxon>Dikarya</taxon>
        <taxon>Basidiomycota</taxon>
        <taxon>Agaricomycotina</taxon>
        <taxon>Agaricomycetes</taxon>
        <taxon>Agaricomycetidae</taxon>
        <taxon>Agaricales</taxon>
        <taxon>Agaricineae</taxon>
        <taxon>Strophariaceae</taxon>
        <taxon>Psilocybe</taxon>
    </lineage>
</organism>
<gene>
    <name evidence="3" type="ORF">CVT25_008800</name>
</gene>
<comment type="caution">
    <text evidence="3">The sequence shown here is derived from an EMBL/GenBank/DDBJ whole genome shotgun (WGS) entry which is preliminary data.</text>
</comment>
<dbReference type="OrthoDB" id="3172906at2759"/>
<proteinExistence type="predicted"/>
<dbReference type="Pfam" id="PF20415">
    <property type="entry name" value="DUF6699"/>
    <property type="match status" value="1"/>
</dbReference>
<evidence type="ECO:0000259" key="2">
    <source>
        <dbReference type="Pfam" id="PF20415"/>
    </source>
</evidence>
<evidence type="ECO:0000313" key="4">
    <source>
        <dbReference type="Proteomes" id="UP000283269"/>
    </source>
</evidence>
<protein>
    <recommendedName>
        <fullName evidence="2">DUF6699 domain-containing protein</fullName>
    </recommendedName>
</protein>
<dbReference type="Proteomes" id="UP000283269">
    <property type="component" value="Unassembled WGS sequence"/>
</dbReference>
<evidence type="ECO:0000313" key="3">
    <source>
        <dbReference type="EMBL" id="PPQ91531.1"/>
    </source>
</evidence>
<dbReference type="InterPro" id="IPR046522">
    <property type="entry name" value="DUF6699"/>
</dbReference>
<dbReference type="AlphaFoldDB" id="A0A409XLC3"/>
<dbReference type="EMBL" id="NHYD01001323">
    <property type="protein sequence ID" value="PPQ91531.1"/>
    <property type="molecule type" value="Genomic_DNA"/>
</dbReference>
<reference evidence="3 4" key="1">
    <citation type="journal article" date="2018" name="Evol. Lett.">
        <title>Horizontal gene cluster transfer increased hallucinogenic mushroom diversity.</title>
        <authorList>
            <person name="Reynolds H.T."/>
            <person name="Vijayakumar V."/>
            <person name="Gluck-Thaler E."/>
            <person name="Korotkin H.B."/>
            <person name="Matheny P.B."/>
            <person name="Slot J.C."/>
        </authorList>
    </citation>
    <scope>NUCLEOTIDE SEQUENCE [LARGE SCALE GENOMIC DNA]</scope>
    <source>
        <strain evidence="3 4">2631</strain>
    </source>
</reference>
<name>A0A409XLC3_PSICY</name>
<sequence length="204" mass="22710">MSQNRHVHFYDTPSPASSSSSSSLPSEEGPRTPPPLGFNSPYYCTPLPGNSFINPFLDPKNGMFQVDITQHPAHLAQNHTIPWDQPATKPSAPSMVVVCDRLPWALTILPTSSRRGYVTIRDVFDGLYAALRTPVLDAELATLPQAGKIAVKSAYLSRCKQIVDYELYDMEMGKGIKRVDFLGKHTIFYGIKNGRTGRWDLMLK</sequence>
<accession>A0A409XLC3</accession>
<feature type="region of interest" description="Disordered" evidence="1">
    <location>
        <begin position="1"/>
        <end position="40"/>
    </location>
</feature>
<evidence type="ECO:0000256" key="1">
    <source>
        <dbReference type="SAM" id="MobiDB-lite"/>
    </source>
</evidence>